<keyword evidence="14" id="KW-1185">Reference proteome</keyword>
<keyword evidence="8" id="KW-0413">Isomerase</keyword>
<dbReference type="RefSeq" id="WP_034248995.1">
    <property type="nucleotide sequence ID" value="NZ_BJYK01000011.1"/>
</dbReference>
<dbReference type="UniPathway" id="UPA00214"/>
<evidence type="ECO:0000256" key="6">
    <source>
        <dbReference type="ARBA" id="ARBA00018569"/>
    </source>
</evidence>
<sequence>MSTWLVTGGAGYIGSHVVHALRAGGFDVVVLDDLSSGHAEFVPDGVPFVPAGIGETATVAAALREHDASGVVHLAGFKYAGESVRRPLHTYEQNVNGTVSLLRAMAEAGTRAIVFSSSAAVYGTPHVDVVTEDTPTAPESPYGETKLIGEWLIASQARASELRHTSLRYFNVVGSGDPALRDTSPHNLVPLVLDAVVEGRTPQINGDDYPTPDGTCVRDYVHVAEVAAAHVAAARALEEGRPLERVYNLGAGAGTSVREVMTAVAEATGIAFTPRVAPRRPGDPPRIVASGELARRDLGWAPSGSVTEMVTSAWVARQRAAG</sequence>
<organism evidence="13 14">
    <name type="scientific">Actinotalea fermentans</name>
    <dbReference type="NCBI Taxonomy" id="43671"/>
    <lineage>
        <taxon>Bacteria</taxon>
        <taxon>Bacillati</taxon>
        <taxon>Actinomycetota</taxon>
        <taxon>Actinomycetes</taxon>
        <taxon>Micrococcales</taxon>
        <taxon>Cellulomonadaceae</taxon>
        <taxon>Actinotalea</taxon>
    </lineage>
</organism>
<evidence type="ECO:0000256" key="1">
    <source>
        <dbReference type="ARBA" id="ARBA00000083"/>
    </source>
</evidence>
<dbReference type="Gene3D" id="3.40.50.720">
    <property type="entry name" value="NAD(P)-binding Rossmann-like Domain"/>
    <property type="match status" value="1"/>
</dbReference>
<dbReference type="AlphaFoldDB" id="A0A511Z1L8"/>
<keyword evidence="7" id="KW-0520">NAD</keyword>
<evidence type="ECO:0000256" key="8">
    <source>
        <dbReference type="ARBA" id="ARBA00023235"/>
    </source>
</evidence>
<comment type="pathway">
    <text evidence="3">Carbohydrate metabolism; galactose metabolism.</text>
</comment>
<protein>
    <recommendedName>
        <fullName evidence="6">UDP-glucose 4-epimerase</fullName>
        <ecNumber evidence="5">5.1.3.2</ecNumber>
    </recommendedName>
    <alternativeName>
        <fullName evidence="11">Galactowaldenase</fullName>
    </alternativeName>
    <alternativeName>
        <fullName evidence="10">UDP-galactose 4-epimerase</fullName>
    </alternativeName>
</protein>
<evidence type="ECO:0000256" key="2">
    <source>
        <dbReference type="ARBA" id="ARBA00001911"/>
    </source>
</evidence>
<dbReference type="InterPro" id="IPR036291">
    <property type="entry name" value="NAD(P)-bd_dom_sf"/>
</dbReference>
<dbReference type="Proteomes" id="UP000321484">
    <property type="component" value="Unassembled WGS sequence"/>
</dbReference>
<gene>
    <name evidence="13" type="ORF">AFE02nite_30760</name>
</gene>
<dbReference type="Pfam" id="PF01370">
    <property type="entry name" value="Epimerase"/>
    <property type="match status" value="1"/>
</dbReference>
<dbReference type="Gene3D" id="3.90.25.10">
    <property type="entry name" value="UDP-galactose 4-epimerase, domain 1"/>
    <property type="match status" value="1"/>
</dbReference>
<dbReference type="InterPro" id="IPR005886">
    <property type="entry name" value="UDP_G4E"/>
</dbReference>
<reference evidence="13 14" key="1">
    <citation type="submission" date="2019-07" db="EMBL/GenBank/DDBJ databases">
        <title>Whole genome shotgun sequence of Actinotalea fermentans NBRC 105374.</title>
        <authorList>
            <person name="Hosoyama A."/>
            <person name="Uohara A."/>
            <person name="Ohji S."/>
            <person name="Ichikawa N."/>
        </authorList>
    </citation>
    <scope>NUCLEOTIDE SEQUENCE [LARGE SCALE GENOMIC DNA]</scope>
    <source>
        <strain evidence="13 14">NBRC 105374</strain>
    </source>
</reference>
<dbReference type="GO" id="GO:0003978">
    <property type="term" value="F:UDP-glucose 4-epimerase activity"/>
    <property type="evidence" value="ECO:0007669"/>
    <property type="project" value="UniProtKB-EC"/>
</dbReference>
<dbReference type="PANTHER" id="PTHR43725:SF53">
    <property type="entry name" value="UDP-ARABINOSE 4-EPIMERASE 1"/>
    <property type="match status" value="1"/>
</dbReference>
<evidence type="ECO:0000313" key="13">
    <source>
        <dbReference type="EMBL" id="GEN81342.1"/>
    </source>
</evidence>
<feature type="domain" description="NAD-dependent epimerase/dehydratase" evidence="12">
    <location>
        <begin position="4"/>
        <end position="250"/>
    </location>
</feature>
<evidence type="ECO:0000313" key="14">
    <source>
        <dbReference type="Proteomes" id="UP000321484"/>
    </source>
</evidence>
<dbReference type="OrthoDB" id="9801785at2"/>
<dbReference type="GO" id="GO:0033499">
    <property type="term" value="P:galactose catabolic process via UDP-galactose, Leloir pathway"/>
    <property type="evidence" value="ECO:0007669"/>
    <property type="project" value="TreeGrafter"/>
</dbReference>
<evidence type="ECO:0000256" key="10">
    <source>
        <dbReference type="ARBA" id="ARBA00031367"/>
    </source>
</evidence>
<dbReference type="InterPro" id="IPR001509">
    <property type="entry name" value="Epimerase_deHydtase"/>
</dbReference>
<evidence type="ECO:0000256" key="7">
    <source>
        <dbReference type="ARBA" id="ARBA00023027"/>
    </source>
</evidence>
<evidence type="ECO:0000256" key="4">
    <source>
        <dbReference type="ARBA" id="ARBA00007637"/>
    </source>
</evidence>
<dbReference type="PANTHER" id="PTHR43725">
    <property type="entry name" value="UDP-GLUCOSE 4-EPIMERASE"/>
    <property type="match status" value="1"/>
</dbReference>
<comment type="similarity">
    <text evidence="4">Belongs to the NAD(P)-dependent epimerase/dehydratase family.</text>
</comment>
<evidence type="ECO:0000256" key="9">
    <source>
        <dbReference type="ARBA" id="ARBA00023277"/>
    </source>
</evidence>
<comment type="caution">
    <text evidence="13">The sequence shown here is derived from an EMBL/GenBank/DDBJ whole genome shotgun (WGS) entry which is preliminary data.</text>
</comment>
<comment type="cofactor">
    <cofactor evidence="2">
        <name>NAD(+)</name>
        <dbReference type="ChEBI" id="CHEBI:57540"/>
    </cofactor>
</comment>
<evidence type="ECO:0000256" key="11">
    <source>
        <dbReference type="ARBA" id="ARBA00033067"/>
    </source>
</evidence>
<keyword evidence="9" id="KW-0119">Carbohydrate metabolism</keyword>
<evidence type="ECO:0000256" key="3">
    <source>
        <dbReference type="ARBA" id="ARBA00004947"/>
    </source>
</evidence>
<name>A0A511Z1L8_9CELL</name>
<dbReference type="NCBIfam" id="TIGR01179">
    <property type="entry name" value="galE"/>
    <property type="match status" value="1"/>
</dbReference>
<accession>A0A511Z1L8</accession>
<comment type="catalytic activity">
    <reaction evidence="1">
        <text>UDP-alpha-D-glucose = UDP-alpha-D-galactose</text>
        <dbReference type="Rhea" id="RHEA:22168"/>
        <dbReference type="ChEBI" id="CHEBI:58885"/>
        <dbReference type="ChEBI" id="CHEBI:66914"/>
        <dbReference type="EC" id="5.1.3.2"/>
    </reaction>
</comment>
<dbReference type="EMBL" id="BJYK01000011">
    <property type="protein sequence ID" value="GEN81342.1"/>
    <property type="molecule type" value="Genomic_DNA"/>
</dbReference>
<evidence type="ECO:0000259" key="12">
    <source>
        <dbReference type="Pfam" id="PF01370"/>
    </source>
</evidence>
<dbReference type="EC" id="5.1.3.2" evidence="5"/>
<evidence type="ECO:0000256" key="5">
    <source>
        <dbReference type="ARBA" id="ARBA00013189"/>
    </source>
</evidence>
<proteinExistence type="inferred from homology"/>
<dbReference type="SUPFAM" id="SSF51735">
    <property type="entry name" value="NAD(P)-binding Rossmann-fold domains"/>
    <property type="match status" value="1"/>
</dbReference>